<evidence type="ECO:0000259" key="2">
    <source>
        <dbReference type="Pfam" id="PF14257"/>
    </source>
</evidence>
<gene>
    <name evidence="3" type="ORF">SMC7_06290</name>
</gene>
<proteinExistence type="predicted"/>
<dbReference type="PROSITE" id="PS51257">
    <property type="entry name" value="PROKAR_LIPOPROTEIN"/>
    <property type="match status" value="1"/>
</dbReference>
<feature type="transmembrane region" description="Helical" evidence="1">
    <location>
        <begin position="259"/>
        <end position="285"/>
    </location>
</feature>
<dbReference type="Proteomes" id="UP000266328">
    <property type="component" value="Unassembled WGS sequence"/>
</dbReference>
<dbReference type="RefSeq" id="WP_119089500.1">
    <property type="nucleotide sequence ID" value="NZ_QXIS01000033.1"/>
</dbReference>
<feature type="domain" description="DUF4349" evidence="2">
    <location>
        <begin position="76"/>
        <end position="282"/>
    </location>
</feature>
<keyword evidence="1" id="KW-1133">Transmembrane helix</keyword>
<evidence type="ECO:0000256" key="1">
    <source>
        <dbReference type="SAM" id="Phobius"/>
    </source>
</evidence>
<comment type="caution">
    <text evidence="3">The sequence shown here is derived from an EMBL/GenBank/DDBJ whole genome shotgun (WGS) entry which is preliminary data.</text>
</comment>
<dbReference type="InterPro" id="IPR025645">
    <property type="entry name" value="DUF4349"/>
</dbReference>
<dbReference type="AlphaFoldDB" id="A0A398CQS7"/>
<evidence type="ECO:0000313" key="4">
    <source>
        <dbReference type="Proteomes" id="UP000266328"/>
    </source>
</evidence>
<dbReference type="Pfam" id="PF14257">
    <property type="entry name" value="DUF4349"/>
    <property type="match status" value="1"/>
</dbReference>
<protein>
    <submittedName>
        <fullName evidence="3">DUF4349 domain-containing protein</fullName>
    </submittedName>
</protein>
<keyword evidence="1" id="KW-0812">Transmembrane</keyword>
<organism evidence="3 4">
    <name type="scientific">Candidatus Cryosericum terrychapinii</name>
    <dbReference type="NCBI Taxonomy" id="2290919"/>
    <lineage>
        <taxon>Bacteria</taxon>
        <taxon>Pseudomonadati</taxon>
        <taxon>Caldisericota/Cryosericota group</taxon>
        <taxon>Candidatus Cryosericota</taxon>
        <taxon>Candidatus Cryosericia</taxon>
        <taxon>Candidatus Cryosericales</taxon>
        <taxon>Candidatus Cryosericaceae</taxon>
        <taxon>Candidatus Cryosericum</taxon>
    </lineage>
</organism>
<keyword evidence="4" id="KW-1185">Reference proteome</keyword>
<reference evidence="3 4" key="1">
    <citation type="submission" date="2018-09" db="EMBL/GenBank/DDBJ databases">
        <title>Discovery and Ecogenomic Context for Candidatus Cryosericales, a Global Caldiserica Order Active in Thawing Permafrost.</title>
        <authorList>
            <person name="Martinez M.A."/>
            <person name="Woodcroft B.J."/>
            <person name="Ignacio Espinoza J.C."/>
            <person name="Zayed A."/>
            <person name="Singleton C.M."/>
            <person name="Boyd J."/>
            <person name="Li Y.-F."/>
            <person name="Purvine S."/>
            <person name="Maughan H."/>
            <person name="Hodgkins S.B."/>
            <person name="Anderson D."/>
            <person name="Sederholm M."/>
            <person name="Temperton B."/>
            <person name="Saleska S.R."/>
            <person name="Tyson G.W."/>
            <person name="Rich V.I."/>
        </authorList>
    </citation>
    <scope>NUCLEOTIDE SEQUENCE [LARGE SCALE GENOMIC DNA]</scope>
    <source>
        <strain evidence="3 4">SMC7</strain>
    </source>
</reference>
<name>A0A398CQS7_9BACT</name>
<evidence type="ECO:0000313" key="3">
    <source>
        <dbReference type="EMBL" id="RIE05756.1"/>
    </source>
</evidence>
<dbReference type="OrthoDB" id="9808253at2"/>
<accession>A0A398CQS7</accession>
<keyword evidence="1" id="KW-0472">Membrane</keyword>
<sequence length="300" mass="32137">MTKSPRVCRFFALILVVAVMGMGVSGCAKRAAVSPGFNSATSGSVQNKGTSVGAAGTESLAPAVTTTADQQALTDRKIIFDASLSLDVVDAEKAFTSCEALAAKYGGFVAESSLQKSDTQVLATAVLRVPSARVTQLMSDLAGLGTVTSRSSGSEDVTSQYIDIQARLKVLRAEEEQLVGFLKKATNIKDMLAVQEQLGSVRTEIEQYEGQQRYMDNATSLATVTVQLTQTTEAFVAPRGFGSAFVQSLARFGHGLAAFWTWLGGSAVFITFYGLLIWALAWIILRLRKHRSHRSLPPQN</sequence>
<dbReference type="EMBL" id="QXIS01000033">
    <property type="protein sequence ID" value="RIE05756.1"/>
    <property type="molecule type" value="Genomic_DNA"/>
</dbReference>